<evidence type="ECO:0000313" key="2">
    <source>
        <dbReference type="Proteomes" id="UP001232493"/>
    </source>
</evidence>
<dbReference type="Proteomes" id="UP001232493">
    <property type="component" value="Chromosome"/>
</dbReference>
<dbReference type="InterPro" id="IPR003772">
    <property type="entry name" value="YceD"/>
</dbReference>
<sequence length="184" mass="21713">MLNDKLRDAKLIYDLDRIEEKEFFTFKLEWQQIDTPEGVFNILSPVEIEFEIEKNSDGFILKGKVETVIELVCSRCLKKYNERIKGEIEAYYINEKFSGLYTKSEKLESLDNIIFFSENKVDITDRIIESILMEIPDKPLCKEDCKGLCPICGVDLNENPNHKHEEEYIDPRFEKLLDIFNDEK</sequence>
<gene>
    <name evidence="1" type="ORF">JRV97_02365</name>
</gene>
<proteinExistence type="predicted"/>
<dbReference type="RefSeq" id="WP_280999835.1">
    <property type="nucleotide sequence ID" value="NZ_CP069362.1"/>
</dbReference>
<protein>
    <submittedName>
        <fullName evidence="1">DUF177 domain-containing protein</fullName>
    </submittedName>
</protein>
<dbReference type="PANTHER" id="PTHR34374:SF1">
    <property type="entry name" value="LARGE RIBOSOMAL RNA SUBUNIT ACCUMULATION PROTEIN YCED HOMOLOG 1, CHLOROPLASTIC"/>
    <property type="match status" value="1"/>
</dbReference>
<accession>A0ABY8PS02</accession>
<evidence type="ECO:0000313" key="1">
    <source>
        <dbReference type="EMBL" id="WGS65421.1"/>
    </source>
</evidence>
<organism evidence="1 2">
    <name type="scientific">Marinitoga aeolica</name>
    <dbReference type="NCBI Taxonomy" id="2809031"/>
    <lineage>
        <taxon>Bacteria</taxon>
        <taxon>Thermotogati</taxon>
        <taxon>Thermotogota</taxon>
        <taxon>Thermotogae</taxon>
        <taxon>Petrotogales</taxon>
        <taxon>Petrotogaceae</taxon>
        <taxon>Marinitoga</taxon>
    </lineage>
</organism>
<dbReference type="Pfam" id="PF02620">
    <property type="entry name" value="YceD"/>
    <property type="match status" value="1"/>
</dbReference>
<dbReference type="PANTHER" id="PTHR34374">
    <property type="entry name" value="LARGE RIBOSOMAL RNA SUBUNIT ACCUMULATION PROTEIN YCED HOMOLOG 1, CHLOROPLASTIC"/>
    <property type="match status" value="1"/>
</dbReference>
<keyword evidence="2" id="KW-1185">Reference proteome</keyword>
<dbReference type="EMBL" id="CP069362">
    <property type="protein sequence ID" value="WGS65421.1"/>
    <property type="molecule type" value="Genomic_DNA"/>
</dbReference>
<name>A0ABY8PS02_9BACT</name>
<reference evidence="1 2" key="1">
    <citation type="submission" date="2021-02" db="EMBL/GenBank/DDBJ databases">
        <title>Characterization of Marinitoga sp. nov. str. BP5-C20A.</title>
        <authorList>
            <person name="Erauso G."/>
            <person name="Postec A."/>
        </authorList>
    </citation>
    <scope>NUCLEOTIDE SEQUENCE [LARGE SCALE GENOMIC DNA]</scope>
    <source>
        <strain evidence="1 2">BP5-C20A</strain>
    </source>
</reference>